<dbReference type="AlphaFoldDB" id="A0A0D6NNV1"/>
<dbReference type="GO" id="GO:0003700">
    <property type="term" value="F:DNA-binding transcription factor activity"/>
    <property type="evidence" value="ECO:0007669"/>
    <property type="project" value="TreeGrafter"/>
</dbReference>
<evidence type="ECO:0000313" key="4">
    <source>
        <dbReference type="Proteomes" id="UP000032670"/>
    </source>
</evidence>
<dbReference type="Pfam" id="PF03466">
    <property type="entry name" value="LysR_substrate"/>
    <property type="match status" value="1"/>
</dbReference>
<dbReference type="CDD" id="cd08471">
    <property type="entry name" value="PBP2_CrgA_like_2"/>
    <property type="match status" value="1"/>
</dbReference>
<dbReference type="PANTHER" id="PTHR30537:SF5">
    <property type="entry name" value="HTH-TYPE TRANSCRIPTIONAL ACTIVATOR TTDR-RELATED"/>
    <property type="match status" value="1"/>
</dbReference>
<evidence type="ECO:0000259" key="2">
    <source>
        <dbReference type="Pfam" id="PF03466"/>
    </source>
</evidence>
<sequence>MTTPVAFGRRHALPVVTAFLATYPDIDVRMMMSDRNTHLLDEHIDLAVRIGRLPDSSLRATQVGTVSQVICGSARYFARHGVPQTLHDLTRLSCITFDSLSPTSSWLFADTDGKEQAVTVRSRLAVSTAEAAVDAAISGLGVTRVLSYQAMEAVKEGKLQVVLAAFQSNPVPVSLLYAYHDPLPLKIRSFLDFAVPRLREHAAMGGWDF</sequence>
<keyword evidence="4" id="KW-1185">Reference proteome</keyword>
<evidence type="ECO:0000313" key="3">
    <source>
        <dbReference type="EMBL" id="GAN67278.1"/>
    </source>
</evidence>
<dbReference type="EMBL" id="BAMX01000064">
    <property type="protein sequence ID" value="GAN67278.1"/>
    <property type="molecule type" value="Genomic_DNA"/>
</dbReference>
<dbReference type="InterPro" id="IPR058163">
    <property type="entry name" value="LysR-type_TF_proteobact-type"/>
</dbReference>
<dbReference type="InterPro" id="IPR005119">
    <property type="entry name" value="LysR_subst-bd"/>
</dbReference>
<reference evidence="3 4" key="1">
    <citation type="submission" date="2012-11" db="EMBL/GenBank/DDBJ databases">
        <title>Whole genome sequence of Acetobacter orientalis 21F-2.</title>
        <authorList>
            <person name="Azuma Y."/>
            <person name="Higashiura N."/>
            <person name="Hirakawa H."/>
            <person name="Matsushita K."/>
        </authorList>
    </citation>
    <scope>NUCLEOTIDE SEQUENCE [LARGE SCALE GENOMIC DNA]</scope>
    <source>
        <strain evidence="3 4">21F-2</strain>
    </source>
</reference>
<comment type="caution">
    <text evidence="3">The sequence shown here is derived from an EMBL/GenBank/DDBJ whole genome shotgun (WGS) entry which is preliminary data.</text>
</comment>
<dbReference type="Gene3D" id="3.40.190.290">
    <property type="match status" value="1"/>
</dbReference>
<dbReference type="GO" id="GO:0006351">
    <property type="term" value="P:DNA-templated transcription"/>
    <property type="evidence" value="ECO:0007669"/>
    <property type="project" value="TreeGrafter"/>
</dbReference>
<dbReference type="SUPFAM" id="SSF53850">
    <property type="entry name" value="Periplasmic binding protein-like II"/>
    <property type="match status" value="1"/>
</dbReference>
<accession>A0A6N3T1Z8</accession>
<dbReference type="GO" id="GO:0043565">
    <property type="term" value="F:sequence-specific DNA binding"/>
    <property type="evidence" value="ECO:0007669"/>
    <property type="project" value="TreeGrafter"/>
</dbReference>
<dbReference type="Proteomes" id="UP000032670">
    <property type="component" value="Unassembled WGS sequence"/>
</dbReference>
<dbReference type="STRING" id="1231341.Abor_087_001"/>
<name>A0A0D6NNV1_9PROT</name>
<accession>A0A0D6NNV1</accession>
<dbReference type="PANTHER" id="PTHR30537">
    <property type="entry name" value="HTH-TYPE TRANSCRIPTIONAL REGULATOR"/>
    <property type="match status" value="1"/>
</dbReference>
<comment type="similarity">
    <text evidence="1">Belongs to the LysR transcriptional regulatory family.</text>
</comment>
<proteinExistence type="inferred from homology"/>
<organism evidence="3 4">
    <name type="scientific">Acetobacter orientalis</name>
    <dbReference type="NCBI Taxonomy" id="146474"/>
    <lineage>
        <taxon>Bacteria</taxon>
        <taxon>Pseudomonadati</taxon>
        <taxon>Pseudomonadota</taxon>
        <taxon>Alphaproteobacteria</taxon>
        <taxon>Acetobacterales</taxon>
        <taxon>Acetobacteraceae</taxon>
        <taxon>Acetobacter</taxon>
    </lineage>
</organism>
<feature type="domain" description="LysR substrate-binding" evidence="2">
    <location>
        <begin position="3"/>
        <end position="196"/>
    </location>
</feature>
<protein>
    <submittedName>
        <fullName evidence="3">Transcriptional regulator LysR</fullName>
    </submittedName>
</protein>
<gene>
    <name evidence="3" type="ORF">Abor_087_001</name>
</gene>
<evidence type="ECO:0000256" key="1">
    <source>
        <dbReference type="ARBA" id="ARBA00009437"/>
    </source>
</evidence>